<dbReference type="eggNOG" id="COG1511">
    <property type="taxonomic scope" value="Bacteria"/>
</dbReference>
<keyword evidence="1" id="KW-0175">Coiled coil</keyword>
<dbReference type="OrthoDB" id="7387101at2"/>
<dbReference type="HOGENOM" id="CLU_252627_0_0_7"/>
<feature type="region of interest" description="Disordered" evidence="2">
    <location>
        <begin position="342"/>
        <end position="511"/>
    </location>
</feature>
<protein>
    <recommendedName>
        <fullName evidence="3">eCIS core domain-containing protein</fullName>
    </recommendedName>
</protein>
<dbReference type="Pfam" id="PF13699">
    <property type="entry name" value="eCIS_core"/>
    <property type="match status" value="1"/>
</dbReference>
<organism evidence="4 5">
    <name type="scientific">Haliangium ochraceum (strain DSM 14365 / JCM 11303 / SMP-2)</name>
    <dbReference type="NCBI Taxonomy" id="502025"/>
    <lineage>
        <taxon>Bacteria</taxon>
        <taxon>Pseudomonadati</taxon>
        <taxon>Myxococcota</taxon>
        <taxon>Polyangia</taxon>
        <taxon>Haliangiales</taxon>
        <taxon>Kofleriaceae</taxon>
        <taxon>Haliangium</taxon>
    </lineage>
</organism>
<dbReference type="Gene3D" id="1.20.120.20">
    <property type="entry name" value="Apolipoprotein"/>
    <property type="match status" value="1"/>
</dbReference>
<name>D0LS65_HALO1</name>
<dbReference type="STRING" id="502025.Hoch_1195"/>
<evidence type="ECO:0000259" key="3">
    <source>
        <dbReference type="Pfam" id="PF13699"/>
    </source>
</evidence>
<dbReference type="KEGG" id="hoh:Hoch_1195"/>
<feature type="coiled-coil region" evidence="1">
    <location>
        <begin position="151"/>
        <end position="178"/>
    </location>
</feature>
<gene>
    <name evidence="4" type="ordered locus">Hoch_1195</name>
</gene>
<feature type="compositionally biased region" description="Low complexity" evidence="2">
    <location>
        <begin position="352"/>
        <end position="385"/>
    </location>
</feature>
<evidence type="ECO:0000313" key="5">
    <source>
        <dbReference type="Proteomes" id="UP000001880"/>
    </source>
</evidence>
<sequence>MGRERWFRENYEGRERPFDWYVLAKRYEIPPAQARLLYEQAASEVEHSPYRNTETLYRELLERARSKSQTPTPGKVSRTMRLEAQWNDRDIVKRTPTALGKRALSSYIAPTKRGPRRAAHEPHSRLALSDLLMQLRVQLARVRDQQSIAMSHFDEDRLDQLDEQAQALEARIAAAVGERSAPGESAPEPIEALPGYDAVHEVLAGLARQSSMDPDTGALAEQSLPARFRARMERAYGQRLEHVRIRQDSDLTADQQAVTRGRDIFLAPEVRPDSPEGERVLAHELAHVAQQARPNSSWKPRPTVAALEADAHRASLRALAGQAASVRLSAPAGLALTFTDRVDEEEEREEAAASAPSSAPAQPPSVAAPAAPAQAEPEPVSTSAPAPAPAPAPNAARSATSAHAAPGGSGSRAVRPAGAASTPTARPGSVSGAELLMPEAPDTLSESAQARLVSIDTSVQEAGTRVGELPTAEASTASARDAVTEPDAETEARGQAGVAQVIDDRPPPSPAIEAACERIREVIRAKRPPDEDALVDAQPREMAAEAGGEMNADIELRADSVRDGYTDMENPPPGQPARTPVPVELPPEQVELPAIDAAAGAPDELPPEEVSLEGDLAAQRTRIEGAGMTSAPAELVEDGPIADARVGLTDLETMAASDPADVLAAQTAAIAGAASDMQALQEAAEQALTQARSGTVGTLGTTSTDITGSEEEQRAQAGERMQSIFDSARTGVDALLQPLSSTALARWDAGVDSLASAFESSLASVKERIEERYEVDNSGWGILNPLDDIGAGLTQAWDYVAGLPDWAVEEYDSAEQTFADGCTELITDISRDVNAVIEDCQGIVQQARTDIDAIVTSLPDELQTWAQGEAERFNTELDALDSQITDTQDGLNQSLVDRSNAAVQEVRERVHELREAAKGVVGRIADAVTAFLEDPARFIIDGLLRVVGIPPANFWSMVEQLGEVIDGIAEDPMGFANNLMAGVGQGFQGFFDNFPVHLGQSLFAWLFSKLGEAGVAMPMDFSIPSIVSVVLDVMGISWDRIRVLLARHIGEQNVAHIDRAYDIITTFIARGPLGLVELLREQLDPASIVDMIRETAIRYLMETIVTQVATRILMMLNPAGAILQAIEAIYRVLSWVYENAARIFTLLEAVVSGAAQVLAGNVGGLANLVEYALVGLMVPVIDFLADYIGLGGVPAAIRDMILGLQERVEQILDRVIAFIAEQARALLGAMGLGGEQAEDDDTQGDDESDIPPVSFDAHTGDEGDLEPHRIYVEVTGGSPEIMIASEPQRALDQIRRGAFQQLLNGPDHVNTRIEITDLLVQARTSAAAAEAESDRSRAAQHRQDALRNMQRVSQRLADLGADYPPPGVGTHAAMTALADSEAPPDGRTRHSHHVPAAALGQVMRDELQSAAEHLDTEYDGNPAVATVTARLRAAVTAMAPLLAGHGNGLSTILLHPDTHKHGEINIHGRNIAAHIEQELQRREQGINVQRVRIMNTARQQILVNPRTDNWRQFLRDCEQVVATRAAATGAQSGARAGGGLSALLTETRVELEALEREEMQTLTYEVLLSAKSVLRQVFVEAYNSGEAAVQAALGASRVDGDNPSSVLPRLRREAQQCWQPFHTSIRF</sequence>
<reference evidence="4 5" key="1">
    <citation type="journal article" date="2010" name="Stand. Genomic Sci.">
        <title>Complete genome sequence of Haliangium ochraceum type strain (SMP-2).</title>
        <authorList>
            <consortium name="US DOE Joint Genome Institute (JGI-PGF)"/>
            <person name="Ivanova N."/>
            <person name="Daum C."/>
            <person name="Lang E."/>
            <person name="Abt B."/>
            <person name="Kopitz M."/>
            <person name="Saunders E."/>
            <person name="Lapidus A."/>
            <person name="Lucas S."/>
            <person name="Glavina Del Rio T."/>
            <person name="Nolan M."/>
            <person name="Tice H."/>
            <person name="Copeland A."/>
            <person name="Cheng J.F."/>
            <person name="Chen F."/>
            <person name="Bruce D."/>
            <person name="Goodwin L."/>
            <person name="Pitluck S."/>
            <person name="Mavromatis K."/>
            <person name="Pati A."/>
            <person name="Mikhailova N."/>
            <person name="Chen A."/>
            <person name="Palaniappan K."/>
            <person name="Land M."/>
            <person name="Hauser L."/>
            <person name="Chang Y.J."/>
            <person name="Jeffries C.D."/>
            <person name="Detter J.C."/>
            <person name="Brettin T."/>
            <person name="Rohde M."/>
            <person name="Goker M."/>
            <person name="Bristow J."/>
            <person name="Markowitz V."/>
            <person name="Eisen J.A."/>
            <person name="Hugenholtz P."/>
            <person name="Kyrpides N.C."/>
            <person name="Klenk H.P."/>
        </authorList>
    </citation>
    <scope>NUCLEOTIDE SEQUENCE [LARGE SCALE GENOMIC DNA]</scope>
    <source>
        <strain evidence="5">DSM 14365 / CIP 107738 / JCM 11303 / AJ 13395 / SMP-2</strain>
    </source>
</reference>
<feature type="compositionally biased region" description="Low complexity" evidence="2">
    <location>
        <begin position="393"/>
        <end position="406"/>
    </location>
</feature>
<accession>D0LS65</accession>
<feature type="region of interest" description="Disordered" evidence="2">
    <location>
        <begin position="691"/>
        <end position="714"/>
    </location>
</feature>
<feature type="compositionally biased region" description="Low complexity" evidence="2">
    <location>
        <begin position="691"/>
        <end position="707"/>
    </location>
</feature>
<proteinExistence type="predicted"/>
<evidence type="ECO:0000256" key="2">
    <source>
        <dbReference type="SAM" id="MobiDB-lite"/>
    </source>
</evidence>
<evidence type="ECO:0000256" key="1">
    <source>
        <dbReference type="SAM" id="Coils"/>
    </source>
</evidence>
<keyword evidence="5" id="KW-1185">Reference proteome</keyword>
<feature type="domain" description="eCIS core" evidence="3">
    <location>
        <begin position="224"/>
        <end position="293"/>
    </location>
</feature>
<evidence type="ECO:0000313" key="4">
    <source>
        <dbReference type="EMBL" id="ACY13762.1"/>
    </source>
</evidence>
<dbReference type="EMBL" id="CP001804">
    <property type="protein sequence ID" value="ACY13762.1"/>
    <property type="molecule type" value="Genomic_DNA"/>
</dbReference>
<dbReference type="Proteomes" id="UP000001880">
    <property type="component" value="Chromosome"/>
</dbReference>
<dbReference type="InterPro" id="IPR025295">
    <property type="entry name" value="eCIS_core_dom"/>
</dbReference>